<keyword evidence="1" id="KW-0963">Cytoplasm</keyword>
<comment type="similarity">
    <text evidence="1">Belongs to the ENY2 family.</text>
</comment>
<keyword evidence="1" id="KW-0509">mRNA transport</keyword>
<dbReference type="EMBL" id="JBBXMP010000161">
    <property type="protein sequence ID" value="KAL0060773.1"/>
    <property type="molecule type" value="Genomic_DNA"/>
</dbReference>
<keyword evidence="1" id="KW-0804">Transcription</keyword>
<keyword evidence="1" id="KW-0653">Protein transport</keyword>
<accession>A0ABR2ZHE2</accession>
<comment type="subunit">
    <text evidence="1">Component of the nuclear pore complex (NPC)-associated TREX-2 complex (transcription and export complex 2), composed of at least SUS1, SAC3, THP1, SEM1, and CDC31. TREX-2 contains 2 SUS1 chains. The TREX-2 complex interacts with the nucleoporin NUP1. Component of the 1.8 MDa SAGA transcription coactivator-HAT complex. SAGA is built of 5 distinct domains with specialized functions. Within the SAGA complex, SUS1, SGF11, SGF73 and UBP8 form an additional subcomplex of SAGA called the DUB module (deubiquitination module). Interacts directly with THP1, SAC3, SGF11, and with the RNA polymerase II.</text>
</comment>
<keyword evidence="1" id="KW-0805">Transcription regulation</keyword>
<comment type="subcellular location">
    <subcellularLocation>
        <location evidence="1">Nucleus</location>
        <location evidence="1">Nucleoplasm</location>
    </subcellularLocation>
    <subcellularLocation>
        <location evidence="1">Cytoplasm</location>
        <location evidence="1">P-body</location>
    </subcellularLocation>
</comment>
<dbReference type="Pfam" id="PF10163">
    <property type="entry name" value="EnY2"/>
    <property type="match status" value="1"/>
</dbReference>
<dbReference type="Proteomes" id="UP001437256">
    <property type="component" value="Unassembled WGS sequence"/>
</dbReference>
<dbReference type="PANTHER" id="PTHR12514">
    <property type="entry name" value="ENHANCER OF YELLOW 2 TRANSCRIPTION FACTOR"/>
    <property type="match status" value="1"/>
</dbReference>
<reference evidence="2 3" key="1">
    <citation type="submission" date="2024-05" db="EMBL/GenBank/DDBJ databases">
        <title>A draft genome resource for the thread blight pathogen Marasmius tenuissimus strain MS-2.</title>
        <authorList>
            <person name="Yulfo-Soto G.E."/>
            <person name="Baruah I.K."/>
            <person name="Amoako-Attah I."/>
            <person name="Bukari Y."/>
            <person name="Meinhardt L.W."/>
            <person name="Bailey B.A."/>
            <person name="Cohen S.P."/>
        </authorList>
    </citation>
    <scope>NUCLEOTIDE SEQUENCE [LARGE SCALE GENOMIC DNA]</scope>
    <source>
        <strain evidence="2 3">MS-2</strain>
    </source>
</reference>
<keyword evidence="3" id="KW-1185">Reference proteome</keyword>
<keyword evidence="1" id="KW-0539">Nucleus</keyword>
<sequence length="94" mass="11086">MPIDVEQLHLQIQQRLIETGEWERIRSNFKAKLDESGWTDEFRDKSKEKARDMDVLSFEGLLSELSPVAHTTIPLPVRRELMAAIQKYLEKQFE</sequence>
<keyword evidence="1" id="KW-0811">Translocation</keyword>
<name>A0ABR2ZHE2_9AGAR</name>
<keyword evidence="1" id="KW-0010">Activator</keyword>
<evidence type="ECO:0000313" key="3">
    <source>
        <dbReference type="Proteomes" id="UP001437256"/>
    </source>
</evidence>
<evidence type="ECO:0000313" key="2">
    <source>
        <dbReference type="EMBL" id="KAL0060773.1"/>
    </source>
</evidence>
<evidence type="ECO:0000256" key="1">
    <source>
        <dbReference type="HAMAP-Rule" id="MF_03046"/>
    </source>
</evidence>
<keyword evidence="1" id="KW-0813">Transport</keyword>
<dbReference type="HAMAP" id="MF_03046">
    <property type="entry name" value="ENY2_Sus1"/>
    <property type="match status" value="1"/>
</dbReference>
<proteinExistence type="inferred from homology"/>
<gene>
    <name evidence="1 2" type="primary">SUS1</name>
    <name evidence="2" type="ORF">AAF712_012416</name>
</gene>
<dbReference type="InterPro" id="IPR018783">
    <property type="entry name" value="TF_ENY2"/>
</dbReference>
<comment type="caution">
    <text evidence="2">The sequence shown here is derived from an EMBL/GenBank/DDBJ whole genome shotgun (WGS) entry which is preliminary data.</text>
</comment>
<dbReference type="Gene3D" id="1.10.246.140">
    <property type="match status" value="1"/>
</dbReference>
<protein>
    <recommendedName>
        <fullName evidence="1">Transcription and mRNA export factor SUS1</fullName>
    </recommendedName>
</protein>
<organism evidence="2 3">
    <name type="scientific">Marasmius tenuissimus</name>
    <dbReference type="NCBI Taxonomy" id="585030"/>
    <lineage>
        <taxon>Eukaryota</taxon>
        <taxon>Fungi</taxon>
        <taxon>Dikarya</taxon>
        <taxon>Basidiomycota</taxon>
        <taxon>Agaricomycotina</taxon>
        <taxon>Agaricomycetes</taxon>
        <taxon>Agaricomycetidae</taxon>
        <taxon>Agaricales</taxon>
        <taxon>Marasmiineae</taxon>
        <taxon>Marasmiaceae</taxon>
        <taxon>Marasmius</taxon>
    </lineage>
</organism>
<comment type="function">
    <text evidence="1">Involved in mRNA export coupled transcription activation by association with both the TREX-2 and the SAGA complexes. At the promoters, SAGA is required for recruitment of the basal transcription machinery. It influences RNA polymerase II transcriptional activity through different activities such as TBP interaction and promoter selectivity, interaction with transcription activators, and chromatin modification through histone acetylation and deubiquitination. Within the SAGA complex, participates to a subcomplex required for deubiquitination of H2B and for the maintenance of steady-state H3 methylation levels. The TREX-2 complex functions in docking export-competent ribonucleoprotein particles (mRNPs) to the nuclear entrance of the nuclear pore complex (nuclear basket). TREX-2 participates in mRNA export and accurate chromatin positioning in the nucleus by tethering genes to the nuclear periphery. May also be involved in cytoplasmic mRNA decay by interaction with components of P-bodies.</text>
</comment>
<dbReference type="InterPro" id="IPR038212">
    <property type="entry name" value="TF_EnY2_sf"/>
</dbReference>
<keyword evidence="1" id="KW-0156">Chromatin regulator</keyword>